<protein>
    <recommendedName>
        <fullName evidence="3">Lipoprotein</fullName>
    </recommendedName>
</protein>
<gene>
    <name evidence="1" type="ORF">HDF25_001494</name>
</gene>
<evidence type="ECO:0000313" key="2">
    <source>
        <dbReference type="Proteomes" id="UP000521017"/>
    </source>
</evidence>
<evidence type="ECO:0000313" key="1">
    <source>
        <dbReference type="EMBL" id="MBB6499353.1"/>
    </source>
</evidence>
<reference evidence="1 2" key="1">
    <citation type="submission" date="2020-08" db="EMBL/GenBank/DDBJ databases">
        <title>Genomic Encyclopedia of Type Strains, Phase IV (KMG-V): Genome sequencing to study the core and pangenomes of soil and plant-associated prokaryotes.</title>
        <authorList>
            <person name="Whitman W."/>
        </authorList>
    </citation>
    <scope>NUCLEOTIDE SEQUENCE [LARGE SCALE GENOMIC DNA]</scope>
    <source>
        <strain evidence="1 2">M2T3</strain>
    </source>
</reference>
<dbReference type="EMBL" id="JACHCC010000003">
    <property type="protein sequence ID" value="MBB6499353.1"/>
    <property type="molecule type" value="Genomic_DNA"/>
</dbReference>
<name>A0A7X0MJE0_9SPHI</name>
<accession>A0A7X0MJE0</accession>
<dbReference type="RefSeq" id="WP_184624079.1">
    <property type="nucleotide sequence ID" value="NZ_JACHCC010000003.1"/>
</dbReference>
<evidence type="ECO:0008006" key="3">
    <source>
        <dbReference type="Google" id="ProtNLM"/>
    </source>
</evidence>
<dbReference type="PROSITE" id="PS51257">
    <property type="entry name" value="PROKAR_LIPOPROTEIN"/>
    <property type="match status" value="1"/>
</dbReference>
<sequence>MNKVVFGILSGISILLISCAPKQMNREQLQNYLHDEENGVKKTINHRSGLKMEVYALRPELIYGKTKPVNKLDSLQYFMISFSKENREALLQAGAMNTYSKLVENLSYNTSQFCRLIVDKKDTVQLENSTFSNEFGTSPANSLLLIFKTKLPESQYELDLDELGFNIGDTKVVFQKKDLDQFTHINLKN</sequence>
<dbReference type="Proteomes" id="UP000521017">
    <property type="component" value="Unassembled WGS sequence"/>
</dbReference>
<proteinExistence type="predicted"/>
<comment type="caution">
    <text evidence="1">The sequence shown here is derived from an EMBL/GenBank/DDBJ whole genome shotgun (WGS) entry which is preliminary data.</text>
</comment>
<organism evidence="1 2">
    <name type="scientific">Pedobacter cryoconitis</name>
    <dbReference type="NCBI Taxonomy" id="188932"/>
    <lineage>
        <taxon>Bacteria</taxon>
        <taxon>Pseudomonadati</taxon>
        <taxon>Bacteroidota</taxon>
        <taxon>Sphingobacteriia</taxon>
        <taxon>Sphingobacteriales</taxon>
        <taxon>Sphingobacteriaceae</taxon>
        <taxon>Pedobacter</taxon>
    </lineage>
</organism>
<dbReference type="AlphaFoldDB" id="A0A7X0MJE0"/>